<dbReference type="STRING" id="39966.A0A369KJD0"/>
<dbReference type="Gene3D" id="2.40.70.10">
    <property type="entry name" value="Acid Proteases"/>
    <property type="match status" value="1"/>
</dbReference>
<keyword evidence="3" id="KW-1185">Reference proteome</keyword>
<sequence>MDKALKTQPLAEVRTSKMKDCPILTAGRITPLVLQSWSLACKRYMKHAEKKPEEIVSFVAEAMMEPWLVAWYQAGHTRIDSLTLTQYLEELAKLIELENLNAILTTSSPSHALTIEGLKIQLEANLNSECKLNLLNEPALSANLDAWTIEVKERDDRIKAEDARTQCLIDASNAARVVKRNEKRDLLSRLSDPPRSSRPNANTPTSRGNQLKLPKLTDGERELLDKYDGCTRCRKFHAGHRAKECWMVAKNSWPDAETYVPLTLEVALASKPQVSIPSSRLPAAAVISTPVEYCDDETDSYVDPSPLTIPHLVATLDAFGPNISEFPLSISALVDNGCPSTVISTALADQLGLRRYPLPPAEDNLSSLSESPLPCKEYVKMEVSSGNGGWRSDVFRAKVIVGLPLPLILGMPFLSSHQIVIDPNLRTATDKRTGFDLLNPTIPSRVWAPERIIPPPTPPKTPITTAVSLESASEPALAGYLLPKPIMAAK</sequence>
<feature type="region of interest" description="Disordered" evidence="1">
    <location>
        <begin position="183"/>
        <end position="215"/>
    </location>
</feature>
<name>A0A369KJD0_HYPMA</name>
<dbReference type="InParanoid" id="A0A369KJD0"/>
<protein>
    <submittedName>
        <fullName evidence="2">Uncharacterized protein</fullName>
    </submittedName>
</protein>
<dbReference type="OrthoDB" id="2369050at2759"/>
<evidence type="ECO:0000313" key="3">
    <source>
        <dbReference type="Proteomes" id="UP000076154"/>
    </source>
</evidence>
<gene>
    <name evidence="2" type="ORF">Hypma_000019</name>
</gene>
<evidence type="ECO:0000256" key="1">
    <source>
        <dbReference type="SAM" id="MobiDB-lite"/>
    </source>
</evidence>
<dbReference type="EMBL" id="LUEZ02000001">
    <property type="protein sequence ID" value="RDB31066.1"/>
    <property type="molecule type" value="Genomic_DNA"/>
</dbReference>
<dbReference type="CDD" id="cd00303">
    <property type="entry name" value="retropepsin_like"/>
    <property type="match status" value="1"/>
</dbReference>
<reference evidence="2" key="1">
    <citation type="submission" date="2018-04" db="EMBL/GenBank/DDBJ databases">
        <title>Whole genome sequencing of Hypsizygus marmoreus.</title>
        <authorList>
            <person name="Choi I.-G."/>
            <person name="Min B."/>
            <person name="Kim J.-G."/>
            <person name="Kim S."/>
            <person name="Oh Y.-L."/>
            <person name="Kong W.-S."/>
            <person name="Park H."/>
            <person name="Jeong J."/>
            <person name="Song E.-S."/>
        </authorList>
    </citation>
    <scope>NUCLEOTIDE SEQUENCE [LARGE SCALE GENOMIC DNA]</scope>
    <source>
        <strain evidence="2">51987-8</strain>
    </source>
</reference>
<feature type="compositionally biased region" description="Low complexity" evidence="1">
    <location>
        <begin position="188"/>
        <end position="199"/>
    </location>
</feature>
<dbReference type="Proteomes" id="UP000076154">
    <property type="component" value="Unassembled WGS sequence"/>
</dbReference>
<organism evidence="2 3">
    <name type="scientific">Hypsizygus marmoreus</name>
    <name type="common">White beech mushroom</name>
    <name type="synonym">Agaricus marmoreus</name>
    <dbReference type="NCBI Taxonomy" id="39966"/>
    <lineage>
        <taxon>Eukaryota</taxon>
        <taxon>Fungi</taxon>
        <taxon>Dikarya</taxon>
        <taxon>Basidiomycota</taxon>
        <taxon>Agaricomycotina</taxon>
        <taxon>Agaricomycetes</taxon>
        <taxon>Agaricomycetidae</taxon>
        <taxon>Agaricales</taxon>
        <taxon>Tricholomatineae</taxon>
        <taxon>Lyophyllaceae</taxon>
        <taxon>Hypsizygus</taxon>
    </lineage>
</organism>
<proteinExistence type="predicted"/>
<dbReference type="AlphaFoldDB" id="A0A369KJD0"/>
<dbReference type="InterPro" id="IPR021109">
    <property type="entry name" value="Peptidase_aspartic_dom_sf"/>
</dbReference>
<accession>A0A369KJD0</accession>
<feature type="compositionally biased region" description="Polar residues" evidence="1">
    <location>
        <begin position="200"/>
        <end position="209"/>
    </location>
</feature>
<comment type="caution">
    <text evidence="2">The sequence shown here is derived from an EMBL/GenBank/DDBJ whole genome shotgun (WGS) entry which is preliminary data.</text>
</comment>
<evidence type="ECO:0000313" key="2">
    <source>
        <dbReference type="EMBL" id="RDB31066.1"/>
    </source>
</evidence>